<organism evidence="1 2">
    <name type="scientific">Myriangium duriaei CBS 260.36</name>
    <dbReference type="NCBI Taxonomy" id="1168546"/>
    <lineage>
        <taxon>Eukaryota</taxon>
        <taxon>Fungi</taxon>
        <taxon>Dikarya</taxon>
        <taxon>Ascomycota</taxon>
        <taxon>Pezizomycotina</taxon>
        <taxon>Dothideomycetes</taxon>
        <taxon>Dothideomycetidae</taxon>
        <taxon>Myriangiales</taxon>
        <taxon>Myriangiaceae</taxon>
        <taxon>Myriangium</taxon>
    </lineage>
</organism>
<dbReference type="EMBL" id="ML996090">
    <property type="protein sequence ID" value="KAF2149997.1"/>
    <property type="molecule type" value="Genomic_DNA"/>
</dbReference>
<gene>
    <name evidence="1" type="ORF">K461DRAFT_37795</name>
</gene>
<keyword evidence="2" id="KW-1185">Reference proteome</keyword>
<accession>A0A9P4MEI2</accession>
<protein>
    <submittedName>
        <fullName evidence="1">Uncharacterized protein</fullName>
    </submittedName>
</protein>
<name>A0A9P4MEI2_9PEZI</name>
<proteinExistence type="predicted"/>
<sequence length="322" mass="37601">MQDIIAAHQTATSAPENKDQIQRFLSTYPESQINHVLTGQQLVYMVWYHFKYILPLRNSYFDWASHKLADSSGINSLARIPPTQTEMLRITKALYRYQLGCNLFGTEPDMFNEASFDIDEIFNDRSAIVDEKNDWFLRKFEPWDVEAIFCIYRWAGSFYEELFAYHRGDLSIDGERFHPDEDVVEFTEKLDILSGAGLPLLYNLMIGITDFYAILYTVQQVLDDPYRSAFLEWDTRFCYNAFNGHHETDPLGSEPPLPFTSDAVDKPPLAWTMLWQNGKVSDIGHLKHGIQSLQSWGFVMWDSERTQYEGVRALVGRQWKWR</sequence>
<dbReference type="OrthoDB" id="3795685at2759"/>
<dbReference type="Proteomes" id="UP000799439">
    <property type="component" value="Unassembled WGS sequence"/>
</dbReference>
<comment type="caution">
    <text evidence="1">The sequence shown here is derived from an EMBL/GenBank/DDBJ whole genome shotgun (WGS) entry which is preliminary data.</text>
</comment>
<evidence type="ECO:0000313" key="1">
    <source>
        <dbReference type="EMBL" id="KAF2149997.1"/>
    </source>
</evidence>
<dbReference type="AlphaFoldDB" id="A0A9P4MEI2"/>
<reference evidence="1" key="1">
    <citation type="journal article" date="2020" name="Stud. Mycol.">
        <title>101 Dothideomycetes genomes: a test case for predicting lifestyles and emergence of pathogens.</title>
        <authorList>
            <person name="Haridas S."/>
            <person name="Albert R."/>
            <person name="Binder M."/>
            <person name="Bloem J."/>
            <person name="Labutti K."/>
            <person name="Salamov A."/>
            <person name="Andreopoulos B."/>
            <person name="Baker S."/>
            <person name="Barry K."/>
            <person name="Bills G."/>
            <person name="Bluhm B."/>
            <person name="Cannon C."/>
            <person name="Castanera R."/>
            <person name="Culley D."/>
            <person name="Daum C."/>
            <person name="Ezra D."/>
            <person name="Gonzalez J."/>
            <person name="Henrissat B."/>
            <person name="Kuo A."/>
            <person name="Liang C."/>
            <person name="Lipzen A."/>
            <person name="Lutzoni F."/>
            <person name="Magnuson J."/>
            <person name="Mondo S."/>
            <person name="Nolan M."/>
            <person name="Ohm R."/>
            <person name="Pangilinan J."/>
            <person name="Park H.-J."/>
            <person name="Ramirez L."/>
            <person name="Alfaro M."/>
            <person name="Sun H."/>
            <person name="Tritt A."/>
            <person name="Yoshinaga Y."/>
            <person name="Zwiers L.-H."/>
            <person name="Turgeon B."/>
            <person name="Goodwin S."/>
            <person name="Spatafora J."/>
            <person name="Crous P."/>
            <person name="Grigoriev I."/>
        </authorList>
    </citation>
    <scope>NUCLEOTIDE SEQUENCE</scope>
    <source>
        <strain evidence="1">CBS 260.36</strain>
    </source>
</reference>
<evidence type="ECO:0000313" key="2">
    <source>
        <dbReference type="Proteomes" id="UP000799439"/>
    </source>
</evidence>